<dbReference type="Proteomes" id="UP000305760">
    <property type="component" value="Unassembled WGS sequence"/>
</dbReference>
<reference evidence="1 2" key="1">
    <citation type="submission" date="2019-03" db="EMBL/GenBank/DDBJ databases">
        <title>Arenimonas daejeonensis sp. nov., isolated from compost.</title>
        <authorList>
            <person name="Jeon C.O."/>
        </authorList>
    </citation>
    <scope>NUCLEOTIDE SEQUENCE [LARGE SCALE GENOMIC DNA]</scope>
    <source>
        <strain evidence="1 2">R29</strain>
    </source>
</reference>
<dbReference type="CDD" id="cd01745">
    <property type="entry name" value="GATase1_2"/>
    <property type="match status" value="1"/>
</dbReference>
<keyword evidence="1" id="KW-0378">Hydrolase</keyword>
<organism evidence="1 2">
    <name type="scientific">Arenimonas terrae</name>
    <dbReference type="NCBI Taxonomy" id="2546226"/>
    <lineage>
        <taxon>Bacteria</taxon>
        <taxon>Pseudomonadati</taxon>
        <taxon>Pseudomonadota</taxon>
        <taxon>Gammaproteobacteria</taxon>
        <taxon>Lysobacterales</taxon>
        <taxon>Lysobacteraceae</taxon>
        <taxon>Arenimonas</taxon>
    </lineage>
</organism>
<gene>
    <name evidence="1" type="ORF">E1B00_03025</name>
</gene>
<dbReference type="SUPFAM" id="SSF52317">
    <property type="entry name" value="Class I glutamine amidotransferase-like"/>
    <property type="match status" value="1"/>
</dbReference>
<dbReference type="PANTHER" id="PTHR43235">
    <property type="entry name" value="GLUTAMINE AMIDOTRANSFERASE PB2B2.05-RELATED"/>
    <property type="match status" value="1"/>
</dbReference>
<dbReference type="EMBL" id="SMDR01000001">
    <property type="protein sequence ID" value="TNJ34769.1"/>
    <property type="molecule type" value="Genomic_DNA"/>
</dbReference>
<dbReference type="InterPro" id="IPR011697">
    <property type="entry name" value="Peptidase_C26"/>
</dbReference>
<sequence length="266" mass="28429">MKPRRAPLIGLSPRLMRNLPPPYGLQGKTLQYLEQSVAHWVMTAGAIAVMIPTVDRHGEVDEDDIAIDDYVLALDGLILQGGADIDPVAYGEAPHALLQATDPQRDRFELALLRAFVDAGKPVLGICRGMQLINVAFGGSLHQDLVATGTTAAAHASGRYDEHSHALTIAPGSWLAGLYPGAGPHAVNSIHHQGVHRLGDGLCIDAWSEDGVTECIRATGPGFVVGVQWHPEFHDARFPELMSGAPLLSAFLDAARLRRDPSSQGP</sequence>
<evidence type="ECO:0000313" key="2">
    <source>
        <dbReference type="Proteomes" id="UP000305760"/>
    </source>
</evidence>
<dbReference type="OrthoDB" id="9813383at2"/>
<name>A0A5C4RV49_9GAMM</name>
<dbReference type="Gene3D" id="3.40.50.880">
    <property type="match status" value="1"/>
</dbReference>
<dbReference type="Pfam" id="PF07722">
    <property type="entry name" value="Peptidase_C26"/>
    <property type="match status" value="1"/>
</dbReference>
<dbReference type="GO" id="GO:0005829">
    <property type="term" value="C:cytosol"/>
    <property type="evidence" value="ECO:0007669"/>
    <property type="project" value="TreeGrafter"/>
</dbReference>
<dbReference type="GO" id="GO:0006598">
    <property type="term" value="P:polyamine catabolic process"/>
    <property type="evidence" value="ECO:0007669"/>
    <property type="project" value="TreeGrafter"/>
</dbReference>
<comment type="caution">
    <text evidence="1">The sequence shown here is derived from an EMBL/GenBank/DDBJ whole genome shotgun (WGS) entry which is preliminary data.</text>
</comment>
<dbReference type="PANTHER" id="PTHR43235:SF1">
    <property type="entry name" value="GLUTAMINE AMIDOTRANSFERASE PB2B2.05-RELATED"/>
    <property type="match status" value="1"/>
</dbReference>
<dbReference type="GO" id="GO:0033969">
    <property type="term" value="F:gamma-glutamyl-gamma-aminobutyrate hydrolase activity"/>
    <property type="evidence" value="ECO:0007669"/>
    <property type="project" value="TreeGrafter"/>
</dbReference>
<evidence type="ECO:0000313" key="1">
    <source>
        <dbReference type="EMBL" id="TNJ34769.1"/>
    </source>
</evidence>
<dbReference type="AlphaFoldDB" id="A0A5C4RV49"/>
<keyword evidence="2" id="KW-1185">Reference proteome</keyword>
<accession>A0A5C4RV49</accession>
<dbReference type="InterPro" id="IPR029062">
    <property type="entry name" value="Class_I_gatase-like"/>
</dbReference>
<dbReference type="InterPro" id="IPR044668">
    <property type="entry name" value="PuuD-like"/>
</dbReference>
<dbReference type="PROSITE" id="PS51273">
    <property type="entry name" value="GATASE_TYPE_1"/>
    <property type="match status" value="1"/>
</dbReference>
<protein>
    <submittedName>
        <fullName evidence="1">Gamma-glutamyl-gamma-aminobutyrate hydrolase family protein</fullName>
    </submittedName>
</protein>
<proteinExistence type="predicted"/>
<dbReference type="RefSeq" id="WP_139445499.1">
    <property type="nucleotide sequence ID" value="NZ_SMDR01000001.1"/>
</dbReference>